<evidence type="ECO:0000256" key="1">
    <source>
        <dbReference type="SAM" id="SignalP"/>
    </source>
</evidence>
<sequence>MFKKILAIISTVTVLSFAGCGAQKNNNISKSSAESEYSGMSVTYLNVGQGDSELIQVNGINMLIDAGTNAGANDLVKDLKNRGIKTIDIAIATHPHEDHIGGMDEVLENFDVKSFYAPKVAHTTKTYENMLKAVKNEGLKIQQIKEGTKIDLGKDTEVQVYSPVKSQYEELNNYSPVMKISYGQNSFMFTGDAESLVEKEILNENKDLKADVLKLGHHGSHSSTSEEFLKAVNPSIAVVSCAKDNKYGHPHKETMSNLKKAGITVYETFRDGDITISSNGKKLDVKLHSENK</sequence>
<dbReference type="InterPro" id="IPR052159">
    <property type="entry name" value="Competence_DNA_uptake"/>
</dbReference>
<evidence type="ECO:0000313" key="4">
    <source>
        <dbReference type="Proteomes" id="UP000250234"/>
    </source>
</evidence>
<dbReference type="Pfam" id="PF00753">
    <property type="entry name" value="Lactamase_B"/>
    <property type="match status" value="1"/>
</dbReference>
<dbReference type="RefSeq" id="WP_011592433.1">
    <property type="nucleotide sequence ID" value="NZ_CABEEQ010000002.1"/>
</dbReference>
<keyword evidence="1" id="KW-0732">Signal</keyword>
<dbReference type="AlphaFoldDB" id="A0A2X2XE45"/>
<dbReference type="CDD" id="cd07731">
    <property type="entry name" value="ComA-like_MBL-fold"/>
    <property type="match status" value="1"/>
</dbReference>
<protein>
    <submittedName>
        <fullName evidence="3">Metallo-beta-lactamase family protein</fullName>
    </submittedName>
</protein>
<feature type="chain" id="PRO_5041068819" evidence="1">
    <location>
        <begin position="19"/>
        <end position="292"/>
    </location>
</feature>
<gene>
    <name evidence="3" type="ORF">NCTC8081_01299</name>
</gene>
<proteinExistence type="predicted"/>
<dbReference type="PROSITE" id="PS51257">
    <property type="entry name" value="PROKAR_LIPOPROTEIN"/>
    <property type="match status" value="1"/>
</dbReference>
<dbReference type="InterPro" id="IPR036866">
    <property type="entry name" value="RibonucZ/Hydroxyglut_hydro"/>
</dbReference>
<dbReference type="Gene3D" id="3.60.15.10">
    <property type="entry name" value="Ribonuclease Z/Hydroxyacylglutathione hydrolase-like"/>
    <property type="match status" value="1"/>
</dbReference>
<evidence type="ECO:0000259" key="2">
    <source>
        <dbReference type="SMART" id="SM00849"/>
    </source>
</evidence>
<dbReference type="PANTHER" id="PTHR30619:SF7">
    <property type="entry name" value="BETA-LACTAMASE DOMAIN PROTEIN"/>
    <property type="match status" value="1"/>
</dbReference>
<feature type="domain" description="Metallo-beta-lactamase" evidence="2">
    <location>
        <begin position="49"/>
        <end position="243"/>
    </location>
</feature>
<name>A0A2X2XE45_CLOPF</name>
<accession>A0A2X2XE45</accession>
<dbReference type="PANTHER" id="PTHR30619">
    <property type="entry name" value="DNA INTERNALIZATION/COMPETENCE PROTEIN COMEC/REC2"/>
    <property type="match status" value="1"/>
</dbReference>
<feature type="signal peptide" evidence="1">
    <location>
        <begin position="1"/>
        <end position="18"/>
    </location>
</feature>
<dbReference type="Proteomes" id="UP000250234">
    <property type="component" value="Unassembled WGS sequence"/>
</dbReference>
<dbReference type="SUPFAM" id="SSF56281">
    <property type="entry name" value="Metallo-hydrolase/oxidoreductase"/>
    <property type="match status" value="1"/>
</dbReference>
<evidence type="ECO:0000313" key="3">
    <source>
        <dbReference type="EMBL" id="SQC07174.1"/>
    </source>
</evidence>
<reference evidence="3 4" key="1">
    <citation type="submission" date="2018-06" db="EMBL/GenBank/DDBJ databases">
        <authorList>
            <consortium name="Pathogen Informatics"/>
            <person name="Doyle S."/>
        </authorList>
    </citation>
    <scope>NUCLEOTIDE SEQUENCE [LARGE SCALE GENOMIC DNA]</scope>
    <source>
        <strain evidence="3 4">NCTC8081</strain>
    </source>
</reference>
<dbReference type="InterPro" id="IPR001279">
    <property type="entry name" value="Metallo-B-lactamas"/>
</dbReference>
<organism evidence="3 4">
    <name type="scientific">Clostridium perfringens</name>
    <dbReference type="NCBI Taxonomy" id="1502"/>
    <lineage>
        <taxon>Bacteria</taxon>
        <taxon>Bacillati</taxon>
        <taxon>Bacillota</taxon>
        <taxon>Clostridia</taxon>
        <taxon>Eubacteriales</taxon>
        <taxon>Clostridiaceae</taxon>
        <taxon>Clostridium</taxon>
    </lineage>
</organism>
<dbReference type="SMART" id="SM00849">
    <property type="entry name" value="Lactamase_B"/>
    <property type="match status" value="1"/>
</dbReference>
<dbReference type="InterPro" id="IPR035681">
    <property type="entry name" value="ComA-like_MBL"/>
</dbReference>
<dbReference type="EMBL" id="UAWO01000002">
    <property type="protein sequence ID" value="SQC07174.1"/>
    <property type="molecule type" value="Genomic_DNA"/>
</dbReference>